<keyword evidence="6" id="KW-1003">Cell membrane</keyword>
<dbReference type="RefSeq" id="WP_311601787.1">
    <property type="nucleotide sequence ID" value="NZ_JAVREM010000042.1"/>
</dbReference>
<feature type="transmembrane region" description="Helical" evidence="6">
    <location>
        <begin position="222"/>
        <end position="242"/>
    </location>
</feature>
<evidence type="ECO:0000256" key="6">
    <source>
        <dbReference type="RuleBase" id="RU363076"/>
    </source>
</evidence>
<keyword evidence="9" id="KW-1185">Reference proteome</keyword>
<evidence type="ECO:0000256" key="4">
    <source>
        <dbReference type="ARBA" id="ARBA00022989"/>
    </source>
</evidence>
<keyword evidence="5 6" id="KW-0472">Membrane</keyword>
<proteinExistence type="inferred from homology"/>
<reference evidence="9" key="1">
    <citation type="submission" date="2023-07" db="EMBL/GenBank/DDBJ databases">
        <title>30 novel species of actinomycetes from the DSMZ collection.</title>
        <authorList>
            <person name="Nouioui I."/>
        </authorList>
    </citation>
    <scope>NUCLEOTIDE SEQUENCE [LARGE SCALE GENOMIC DNA]</scope>
    <source>
        <strain evidence="9">DSM 44918</strain>
    </source>
</reference>
<evidence type="ECO:0000256" key="3">
    <source>
        <dbReference type="ARBA" id="ARBA00022692"/>
    </source>
</evidence>
<dbReference type="PROSITE" id="PS50895">
    <property type="entry name" value="SURF1"/>
    <property type="match status" value="1"/>
</dbReference>
<keyword evidence="3 6" id="KW-0812">Transmembrane</keyword>
<comment type="similarity">
    <text evidence="2 6">Belongs to the SURF1 family.</text>
</comment>
<accession>A0ABU2LVF5</accession>
<dbReference type="Proteomes" id="UP001183420">
    <property type="component" value="Unassembled WGS sequence"/>
</dbReference>
<comment type="caution">
    <text evidence="8">The sequence shown here is derived from an EMBL/GenBank/DDBJ whole genome shotgun (WGS) entry which is preliminary data.</text>
</comment>
<keyword evidence="4 6" id="KW-1133">Transmembrane helix</keyword>
<evidence type="ECO:0000313" key="9">
    <source>
        <dbReference type="Proteomes" id="UP001183420"/>
    </source>
</evidence>
<evidence type="ECO:0000256" key="2">
    <source>
        <dbReference type="ARBA" id="ARBA00007165"/>
    </source>
</evidence>
<feature type="compositionally biased region" description="Basic and acidic residues" evidence="7">
    <location>
        <begin position="262"/>
        <end position="277"/>
    </location>
</feature>
<dbReference type="InterPro" id="IPR045214">
    <property type="entry name" value="Surf1/Surf4"/>
</dbReference>
<dbReference type="CDD" id="cd06662">
    <property type="entry name" value="SURF1"/>
    <property type="match status" value="1"/>
</dbReference>
<evidence type="ECO:0000313" key="8">
    <source>
        <dbReference type="EMBL" id="MDT0321564.1"/>
    </source>
</evidence>
<sequence>MYRFLLSRQWVILTLVALLLIPTMIWLGFWQLHRHEQRVARNDLIASSLEAPPVPMRELSSVDGAPDPDDRYRAVTATGVYDEDGQVVVRNRSNADGTVGYHVLTPVVGDDGTAVLVNRGWISAGSDLTTTPEIPAPPSGEVTVTGRLMADETSDTTGIRDRSGLPDGMVMMISSQERSAATGLPMLGGYLELTETTPEPAAQDGQPQPLPAPDHTGIGAHLAYAFQWWIFAAGVPVGWVILVRREIQDRRRAAAKAASAAKAKDREPEPEPDHATA</sequence>
<feature type="transmembrane region" description="Helical" evidence="6">
    <location>
        <begin position="12"/>
        <end position="32"/>
    </location>
</feature>
<evidence type="ECO:0000256" key="7">
    <source>
        <dbReference type="SAM" id="MobiDB-lite"/>
    </source>
</evidence>
<dbReference type="PANTHER" id="PTHR23427:SF2">
    <property type="entry name" value="SURFEIT LOCUS PROTEIN 1"/>
    <property type="match status" value="1"/>
</dbReference>
<protein>
    <recommendedName>
        <fullName evidence="6">SURF1-like protein</fullName>
    </recommendedName>
</protein>
<dbReference type="InterPro" id="IPR002994">
    <property type="entry name" value="Surf1/Shy1"/>
</dbReference>
<organism evidence="8 9">
    <name type="scientific">Streptomyces millisiae</name>
    <dbReference type="NCBI Taxonomy" id="3075542"/>
    <lineage>
        <taxon>Bacteria</taxon>
        <taxon>Bacillati</taxon>
        <taxon>Actinomycetota</taxon>
        <taxon>Actinomycetes</taxon>
        <taxon>Kitasatosporales</taxon>
        <taxon>Streptomycetaceae</taxon>
        <taxon>Streptomyces</taxon>
    </lineage>
</organism>
<dbReference type="Pfam" id="PF02104">
    <property type="entry name" value="SURF1"/>
    <property type="match status" value="1"/>
</dbReference>
<dbReference type="PANTHER" id="PTHR23427">
    <property type="entry name" value="SURFEIT LOCUS PROTEIN"/>
    <property type="match status" value="1"/>
</dbReference>
<name>A0ABU2LVF5_9ACTN</name>
<comment type="subcellular location">
    <subcellularLocation>
        <location evidence="6">Cell membrane</location>
        <topology evidence="6">Multi-pass membrane protein</topology>
    </subcellularLocation>
    <subcellularLocation>
        <location evidence="1">Membrane</location>
    </subcellularLocation>
</comment>
<gene>
    <name evidence="8" type="ORF">RNC47_24850</name>
</gene>
<evidence type="ECO:0000256" key="5">
    <source>
        <dbReference type="ARBA" id="ARBA00023136"/>
    </source>
</evidence>
<feature type="region of interest" description="Disordered" evidence="7">
    <location>
        <begin position="253"/>
        <end position="277"/>
    </location>
</feature>
<evidence type="ECO:0000256" key="1">
    <source>
        <dbReference type="ARBA" id="ARBA00004370"/>
    </source>
</evidence>
<dbReference type="EMBL" id="JAVREM010000042">
    <property type="protein sequence ID" value="MDT0321564.1"/>
    <property type="molecule type" value="Genomic_DNA"/>
</dbReference>